<sequence length="335" mass="36674">MAPAHASQQTPGYINHLKNIAVVGANGTIGSHIVSELLEKNIFNITAITRAESKGMFADGVSKEYVDYSNTDTIVAALKGKDALVITMAVTAAKDTQAKLIRAAAAAGVPWVLPNEFGMYNTDEAQNDTIGDSKTKDRALIQSLGLSYIGVTCGFWYEHSLSAADLYGFDIAKREAIFFDDGAQKINTSTRKQTGSAVAAILSLPLLPKDENDKSLTLNSYRNRMAFVASFALSQRDMLDSLQRVTNTLDSDWNISRVPAKERFAEAKQEIGKGNRAAFGRALYTRYFYDDAGLFEKTHGLDNEKLRLLKADLDEATKVAIGLQESGYWDNYGKN</sequence>
<dbReference type="RefSeq" id="XP_001801165.1">
    <property type="nucleotide sequence ID" value="XM_001801113.1"/>
</dbReference>
<dbReference type="Proteomes" id="UP000663193">
    <property type="component" value="Chromosome 18"/>
</dbReference>
<dbReference type="SUPFAM" id="SSF51735">
    <property type="entry name" value="NAD(P)-binding Rossmann-fold domains"/>
    <property type="match status" value="1"/>
</dbReference>
<dbReference type="Pfam" id="PF05368">
    <property type="entry name" value="NmrA"/>
    <property type="match status" value="1"/>
</dbReference>
<dbReference type="InterPro" id="IPR036291">
    <property type="entry name" value="NAD(P)-bd_dom_sf"/>
</dbReference>
<accession>A0A7U2I7I5</accession>
<dbReference type="PANTHER" id="PTHR47706">
    <property type="entry name" value="NMRA-LIKE FAMILY PROTEIN"/>
    <property type="match status" value="1"/>
</dbReference>
<reference evidence="5" key="1">
    <citation type="journal article" date="2021" name="BMC Genomics">
        <title>Chromosome-level genome assembly and manually-curated proteome of model necrotroph Parastagonospora nodorum Sn15 reveals a genome-wide trove of candidate effector homologs, and redundancy of virulence-related functions within an accessory chromosome.</title>
        <authorList>
            <person name="Bertazzoni S."/>
            <person name="Jones D.A.B."/>
            <person name="Phan H.T."/>
            <person name="Tan K.-C."/>
            <person name="Hane J.K."/>
        </authorList>
    </citation>
    <scope>NUCLEOTIDE SEQUENCE [LARGE SCALE GENOMIC DNA]</scope>
    <source>
        <strain evidence="5">SN15 / ATCC MYA-4574 / FGSC 10173)</strain>
    </source>
</reference>
<keyword evidence="5" id="KW-1185">Reference proteome</keyword>
<name>A0A7U2I7I5_PHANO</name>
<dbReference type="EMBL" id="CP069040">
    <property type="protein sequence ID" value="QRD04985.1"/>
    <property type="molecule type" value="Genomic_DNA"/>
</dbReference>
<evidence type="ECO:0000313" key="5">
    <source>
        <dbReference type="Proteomes" id="UP000663193"/>
    </source>
</evidence>
<dbReference type="Gene3D" id="3.40.50.720">
    <property type="entry name" value="NAD(P)-binding Rossmann-like Domain"/>
    <property type="match status" value="1"/>
</dbReference>
<keyword evidence="1" id="KW-0521">NADP</keyword>
<evidence type="ECO:0000256" key="2">
    <source>
        <dbReference type="ARBA" id="ARBA00023002"/>
    </source>
</evidence>
<dbReference type="VEuPathDB" id="FungiDB:JI435_109070"/>
<evidence type="ECO:0000256" key="1">
    <source>
        <dbReference type="ARBA" id="ARBA00022857"/>
    </source>
</evidence>
<evidence type="ECO:0000259" key="3">
    <source>
        <dbReference type="Pfam" id="PF05368"/>
    </source>
</evidence>
<protein>
    <recommendedName>
        <fullName evidence="3">NmrA-like domain-containing protein</fullName>
    </recommendedName>
</protein>
<dbReference type="InterPro" id="IPR051609">
    <property type="entry name" value="NmrA/Isoflavone_reductase-like"/>
</dbReference>
<feature type="domain" description="NmrA-like" evidence="3">
    <location>
        <begin position="18"/>
        <end position="156"/>
    </location>
</feature>
<dbReference type="PANTHER" id="PTHR47706:SF7">
    <property type="entry name" value="CIPA-LIKE, PUTATIVE (AFU_ORTHOLOGUE AFUA_1G01630)-RELATED"/>
    <property type="match status" value="1"/>
</dbReference>
<proteinExistence type="predicted"/>
<keyword evidence="2" id="KW-0560">Oxidoreductase</keyword>
<gene>
    <name evidence="4" type="ORF">JI435_109070</name>
</gene>
<dbReference type="OrthoDB" id="419598at2759"/>
<dbReference type="GO" id="GO:0016491">
    <property type="term" value="F:oxidoreductase activity"/>
    <property type="evidence" value="ECO:0007669"/>
    <property type="project" value="UniProtKB-KW"/>
</dbReference>
<dbReference type="KEGG" id="pno:SNOG_10907"/>
<dbReference type="InterPro" id="IPR008030">
    <property type="entry name" value="NmrA-like"/>
</dbReference>
<organism evidence="4 5">
    <name type="scientific">Phaeosphaeria nodorum (strain SN15 / ATCC MYA-4574 / FGSC 10173)</name>
    <name type="common">Glume blotch fungus</name>
    <name type="synonym">Parastagonospora nodorum</name>
    <dbReference type="NCBI Taxonomy" id="321614"/>
    <lineage>
        <taxon>Eukaryota</taxon>
        <taxon>Fungi</taxon>
        <taxon>Dikarya</taxon>
        <taxon>Ascomycota</taxon>
        <taxon>Pezizomycotina</taxon>
        <taxon>Dothideomycetes</taxon>
        <taxon>Pleosporomycetidae</taxon>
        <taxon>Pleosporales</taxon>
        <taxon>Pleosporineae</taxon>
        <taxon>Phaeosphaeriaceae</taxon>
        <taxon>Parastagonospora</taxon>
    </lineage>
</organism>
<dbReference type="OMA" id="STWPQIG"/>
<dbReference type="AlphaFoldDB" id="A0A7U2I7I5"/>
<evidence type="ECO:0000313" key="4">
    <source>
        <dbReference type="EMBL" id="QRD04985.1"/>
    </source>
</evidence>